<feature type="binding site" evidence="6">
    <location>
        <position position="147"/>
    </location>
    <ligand>
        <name>S-adenosyl-L-methionine</name>
        <dbReference type="ChEBI" id="CHEBI:59789"/>
    </ligand>
</feature>
<dbReference type="SUPFAM" id="SSF53335">
    <property type="entry name" value="S-adenosyl-L-methionine-dependent methyltransferases"/>
    <property type="match status" value="1"/>
</dbReference>
<dbReference type="InterPro" id="IPR003682">
    <property type="entry name" value="rRNA_ssu_MeTfrase_G"/>
</dbReference>
<evidence type="ECO:0000256" key="3">
    <source>
        <dbReference type="ARBA" id="ARBA00022603"/>
    </source>
</evidence>
<dbReference type="EMBL" id="DWWO01000021">
    <property type="protein sequence ID" value="HJC33357.1"/>
    <property type="molecule type" value="Genomic_DNA"/>
</dbReference>
<feature type="binding site" evidence="6">
    <location>
        <position position="82"/>
    </location>
    <ligand>
        <name>S-adenosyl-L-methionine</name>
        <dbReference type="ChEBI" id="CHEBI:59789"/>
    </ligand>
</feature>
<dbReference type="FunFam" id="3.40.50.150:FF:000041">
    <property type="entry name" value="Ribosomal RNA small subunit methyltransferase G"/>
    <property type="match status" value="1"/>
</dbReference>
<evidence type="ECO:0000256" key="5">
    <source>
        <dbReference type="ARBA" id="ARBA00022691"/>
    </source>
</evidence>
<organism evidence="7 8">
    <name type="scientific">Candidatus Mediterraneibacter faecipullorum</name>
    <dbReference type="NCBI Taxonomy" id="2838670"/>
    <lineage>
        <taxon>Bacteria</taxon>
        <taxon>Bacillati</taxon>
        <taxon>Bacillota</taxon>
        <taxon>Clostridia</taxon>
        <taxon>Lachnospirales</taxon>
        <taxon>Lachnospiraceae</taxon>
        <taxon>Mediterraneibacter</taxon>
    </lineage>
</organism>
<dbReference type="GO" id="GO:0005829">
    <property type="term" value="C:cytosol"/>
    <property type="evidence" value="ECO:0007669"/>
    <property type="project" value="TreeGrafter"/>
</dbReference>
<comment type="caution">
    <text evidence="6">Lacks conserved residue(s) required for the propagation of feature annotation.</text>
</comment>
<feature type="binding site" evidence="6">
    <location>
        <position position="77"/>
    </location>
    <ligand>
        <name>S-adenosyl-L-methionine</name>
        <dbReference type="ChEBI" id="CHEBI:59789"/>
    </ligand>
</feature>
<dbReference type="Pfam" id="PF02527">
    <property type="entry name" value="GidB"/>
    <property type="match status" value="1"/>
</dbReference>
<comment type="subcellular location">
    <subcellularLocation>
        <location evidence="6">Cytoplasm</location>
    </subcellularLocation>
</comment>
<gene>
    <name evidence="6 7" type="primary">rsmG</name>
    <name evidence="7" type="ORF">H9758_02045</name>
</gene>
<keyword evidence="2 6" id="KW-0698">rRNA processing</keyword>
<keyword evidence="3 6" id="KW-0489">Methyltransferase</keyword>
<keyword evidence="4 6" id="KW-0808">Transferase</keyword>
<comment type="similarity">
    <text evidence="6">Belongs to the methyltransferase superfamily. RNA methyltransferase RsmG family.</text>
</comment>
<dbReference type="Gene3D" id="3.40.50.150">
    <property type="entry name" value="Vaccinia Virus protein VP39"/>
    <property type="match status" value="1"/>
</dbReference>
<accession>A0A9D2SS96</accession>
<dbReference type="AlphaFoldDB" id="A0A9D2SS96"/>
<dbReference type="InterPro" id="IPR029063">
    <property type="entry name" value="SAM-dependent_MTases_sf"/>
</dbReference>
<sequence>MDDRRFDQELETLGIRLTDVQKRQFDRYYELLIEWNRVMNLTGITEYDEVNLKHFTDSLTIVRIKEMKNVSTMIDVGTGAGFPGIPIKIAFPHIKVTLLDSLNKRIKFLNQIVEELELNDVVTLHGRAEDYAKKEEYREQFDLCASRAVANLSTLSEYCLPFIKKGGCFVSYKSADSDEEIKMSEKALDILGGKIEKIDKFTLPGSDMGRALVMIEKVKNTPRKYPRKAGVPSKEPL</sequence>
<evidence type="ECO:0000256" key="1">
    <source>
        <dbReference type="ARBA" id="ARBA00022490"/>
    </source>
</evidence>
<proteinExistence type="inferred from homology"/>
<keyword evidence="1 6" id="KW-0963">Cytoplasm</keyword>
<feature type="binding site" evidence="6">
    <location>
        <begin position="128"/>
        <end position="129"/>
    </location>
    <ligand>
        <name>S-adenosyl-L-methionine</name>
        <dbReference type="ChEBI" id="CHEBI:59789"/>
    </ligand>
</feature>
<protein>
    <recommendedName>
        <fullName evidence="6">Ribosomal RNA small subunit methyltransferase G</fullName>
        <ecNumber evidence="6">2.1.1.-</ecNumber>
    </recommendedName>
    <alternativeName>
        <fullName evidence="6">16S rRNA 7-methylguanosine methyltransferase</fullName>
        <shortName evidence="6">16S rRNA m7G methyltransferase</shortName>
    </alternativeName>
</protein>
<dbReference type="EC" id="2.1.1.-" evidence="6"/>
<dbReference type="NCBIfam" id="TIGR00138">
    <property type="entry name" value="rsmG_gidB"/>
    <property type="match status" value="1"/>
</dbReference>
<reference evidence="7" key="1">
    <citation type="journal article" date="2021" name="PeerJ">
        <title>Extensive microbial diversity within the chicken gut microbiome revealed by metagenomics and culture.</title>
        <authorList>
            <person name="Gilroy R."/>
            <person name="Ravi A."/>
            <person name="Getino M."/>
            <person name="Pursley I."/>
            <person name="Horton D.L."/>
            <person name="Alikhan N.F."/>
            <person name="Baker D."/>
            <person name="Gharbi K."/>
            <person name="Hall N."/>
            <person name="Watson M."/>
            <person name="Adriaenssens E.M."/>
            <person name="Foster-Nyarko E."/>
            <person name="Jarju S."/>
            <person name="Secka A."/>
            <person name="Antonio M."/>
            <person name="Oren A."/>
            <person name="Chaudhuri R.R."/>
            <person name="La Ragione R."/>
            <person name="Hildebrand F."/>
            <person name="Pallen M.J."/>
        </authorList>
    </citation>
    <scope>NUCLEOTIDE SEQUENCE</scope>
    <source>
        <strain evidence="7">ChiW19-954</strain>
    </source>
</reference>
<dbReference type="Proteomes" id="UP000823890">
    <property type="component" value="Unassembled WGS sequence"/>
</dbReference>
<dbReference type="PANTHER" id="PTHR31760:SF0">
    <property type="entry name" value="S-ADENOSYL-L-METHIONINE-DEPENDENT METHYLTRANSFERASES SUPERFAMILY PROTEIN"/>
    <property type="match status" value="1"/>
</dbReference>
<evidence type="ECO:0000256" key="6">
    <source>
        <dbReference type="HAMAP-Rule" id="MF_00074"/>
    </source>
</evidence>
<evidence type="ECO:0000256" key="4">
    <source>
        <dbReference type="ARBA" id="ARBA00022679"/>
    </source>
</evidence>
<evidence type="ECO:0000313" key="7">
    <source>
        <dbReference type="EMBL" id="HJC33357.1"/>
    </source>
</evidence>
<evidence type="ECO:0000313" key="8">
    <source>
        <dbReference type="Proteomes" id="UP000823890"/>
    </source>
</evidence>
<name>A0A9D2SS96_9FIRM</name>
<comment type="function">
    <text evidence="6">Specifically methylates the N7 position of a guanine in 16S rRNA.</text>
</comment>
<keyword evidence="5 6" id="KW-0949">S-adenosyl-L-methionine</keyword>
<dbReference type="PIRSF" id="PIRSF003078">
    <property type="entry name" value="GidB"/>
    <property type="match status" value="1"/>
</dbReference>
<dbReference type="HAMAP" id="MF_00074">
    <property type="entry name" value="16SrRNA_methyltr_G"/>
    <property type="match status" value="1"/>
</dbReference>
<reference evidence="7" key="2">
    <citation type="submission" date="2021-04" db="EMBL/GenBank/DDBJ databases">
        <authorList>
            <person name="Gilroy R."/>
        </authorList>
    </citation>
    <scope>NUCLEOTIDE SEQUENCE</scope>
    <source>
        <strain evidence="7">ChiW19-954</strain>
    </source>
</reference>
<comment type="caution">
    <text evidence="7">The sequence shown here is derived from an EMBL/GenBank/DDBJ whole genome shotgun (WGS) entry which is preliminary data.</text>
</comment>
<dbReference type="GO" id="GO:0070043">
    <property type="term" value="F:rRNA (guanine-N7-)-methyltransferase activity"/>
    <property type="evidence" value="ECO:0007669"/>
    <property type="project" value="UniProtKB-UniRule"/>
</dbReference>
<evidence type="ECO:0000256" key="2">
    <source>
        <dbReference type="ARBA" id="ARBA00022552"/>
    </source>
</evidence>
<dbReference type="PANTHER" id="PTHR31760">
    <property type="entry name" value="S-ADENOSYL-L-METHIONINE-DEPENDENT METHYLTRANSFERASES SUPERFAMILY PROTEIN"/>
    <property type="match status" value="1"/>
</dbReference>
<dbReference type="CDD" id="cd02440">
    <property type="entry name" value="AdoMet_MTases"/>
    <property type="match status" value="1"/>
</dbReference>